<dbReference type="SUPFAM" id="SSF111369">
    <property type="entry name" value="HlyD-like secretion proteins"/>
    <property type="match status" value="1"/>
</dbReference>
<dbReference type="OrthoDB" id="9806939at2"/>
<dbReference type="InterPro" id="IPR021647">
    <property type="entry name" value="CusF_Ec"/>
</dbReference>
<evidence type="ECO:0000313" key="10">
    <source>
        <dbReference type="Proteomes" id="UP000028252"/>
    </source>
</evidence>
<dbReference type="AlphaFoldDB" id="A0A081FYZ0"/>
<feature type="compositionally biased region" description="Basic and acidic residues" evidence="3">
    <location>
        <begin position="508"/>
        <end position="519"/>
    </location>
</feature>
<dbReference type="GO" id="GO:0046914">
    <property type="term" value="F:transition metal ion binding"/>
    <property type="evidence" value="ECO:0007669"/>
    <property type="project" value="TreeGrafter"/>
</dbReference>
<dbReference type="Gene3D" id="2.40.30.170">
    <property type="match status" value="1"/>
</dbReference>
<dbReference type="InterPro" id="IPR042230">
    <property type="entry name" value="CusF_sf"/>
</dbReference>
<dbReference type="GO" id="GO:0030288">
    <property type="term" value="C:outer membrane-bounded periplasmic space"/>
    <property type="evidence" value="ECO:0007669"/>
    <property type="project" value="TreeGrafter"/>
</dbReference>
<dbReference type="RefSeq" id="WP_036187350.1">
    <property type="nucleotide sequence ID" value="NZ_JMQN01000029.1"/>
</dbReference>
<comment type="caution">
    <text evidence="9">The sequence shown here is derived from an EMBL/GenBank/DDBJ whole genome shotgun (WGS) entry which is preliminary data.</text>
</comment>
<dbReference type="Pfam" id="PF11604">
    <property type="entry name" value="CusF_Ec"/>
    <property type="match status" value="1"/>
</dbReference>
<dbReference type="GO" id="GO:0022857">
    <property type="term" value="F:transmembrane transporter activity"/>
    <property type="evidence" value="ECO:0007669"/>
    <property type="project" value="InterPro"/>
</dbReference>
<dbReference type="Gene3D" id="2.40.50.100">
    <property type="match status" value="1"/>
</dbReference>
<dbReference type="InterPro" id="IPR058791">
    <property type="entry name" value="3HB_CusB"/>
</dbReference>
<sequence length="535" mass="58317">MANGIVKTVALLLVGVAAGGGAVYLGLNDSGQEQAVGGEPKPLYWVAPMDPNYRRDQPGKSPMGMDLIPVYAEGQSGGPDEGAGTITISPEVINNLGVRTAKAVQKPLNFEVGTVGYIQYNQDSVVHIHPRVAGWVERLHVKTAGEKVSRGAPLYDLYSPELVNAQEELLFGLNRGDSRLTAAAESRLRSLNVSSGTIDRIKRERRTLQTVTFYAPVDGVVDDFAVRAGFYVQPGMTLMSIGDLEEVWVEAEVFERQASLIEKGLPVTMTLDYLPGREWKGQVDYVYPTLDPKTRTLRVRLRFANPDQALKPNMFAAISIHKSSQDHVLSVPREAVIRGGRGDRVVLALGEGRYKSIAVSTGRADSEHIEILKGLDEGESVVTSAQFLLDSESSKTSDFKRMHLAKAGDAQQDKAEKPTSVWVEATINAVMADEMKINVDHASIPEWGWPDMRMDFPLAEWVDLSQLRPGAQAQIEISRLESGGFEINDVYVTGQASGDAGSPPEMDGMDHSTMDHSAMDHSQMSMPPAQSGDQQ</sequence>
<dbReference type="NCBIfam" id="TIGR01730">
    <property type="entry name" value="RND_mfp"/>
    <property type="match status" value="1"/>
</dbReference>
<feature type="region of interest" description="Disordered" evidence="3">
    <location>
        <begin position="494"/>
        <end position="535"/>
    </location>
</feature>
<organism evidence="9 10">
    <name type="scientific">Marinobacterium lacunae</name>
    <dbReference type="NCBI Taxonomy" id="1232683"/>
    <lineage>
        <taxon>Bacteria</taxon>
        <taxon>Pseudomonadati</taxon>
        <taxon>Pseudomonadota</taxon>
        <taxon>Gammaproteobacteria</taxon>
        <taxon>Oceanospirillales</taxon>
        <taxon>Oceanospirillaceae</taxon>
        <taxon>Marinobacterium</taxon>
    </lineage>
</organism>
<dbReference type="InterPro" id="IPR058649">
    <property type="entry name" value="CzcB_C"/>
</dbReference>
<proteinExistence type="inferred from homology"/>
<dbReference type="Pfam" id="PF25919">
    <property type="entry name" value="BSH_CusB"/>
    <property type="match status" value="1"/>
</dbReference>
<dbReference type="InterPro" id="IPR058790">
    <property type="entry name" value="BSH_CusB"/>
</dbReference>
<protein>
    <submittedName>
        <fullName evidence="9">Cobalt/zinc/cadmium efflux RND transporter, membrane fusion protein, CzcB family</fullName>
    </submittedName>
</protein>
<dbReference type="GO" id="GO:0060003">
    <property type="term" value="P:copper ion export"/>
    <property type="evidence" value="ECO:0007669"/>
    <property type="project" value="TreeGrafter"/>
</dbReference>
<dbReference type="InterPro" id="IPR051909">
    <property type="entry name" value="MFP_Cation_Efflux"/>
</dbReference>
<evidence type="ECO:0000259" key="7">
    <source>
        <dbReference type="Pfam" id="PF25954"/>
    </source>
</evidence>
<feature type="domain" description="CusB-like beta-barrel" evidence="7">
    <location>
        <begin position="246"/>
        <end position="323"/>
    </location>
</feature>
<dbReference type="Proteomes" id="UP000028252">
    <property type="component" value="Unassembled WGS sequence"/>
</dbReference>
<dbReference type="Pfam" id="PF19335">
    <property type="entry name" value="HMBD"/>
    <property type="match status" value="1"/>
</dbReference>
<evidence type="ECO:0000259" key="8">
    <source>
        <dbReference type="Pfam" id="PF25975"/>
    </source>
</evidence>
<dbReference type="EMBL" id="JMQN01000029">
    <property type="protein sequence ID" value="KEA63745.1"/>
    <property type="molecule type" value="Genomic_DNA"/>
</dbReference>
<dbReference type="PATRIC" id="fig|1232683.4.peg.2006"/>
<dbReference type="InterPro" id="IPR058792">
    <property type="entry name" value="Beta-barrel_RND_2"/>
</dbReference>
<dbReference type="Gene3D" id="6.10.140.730">
    <property type="match status" value="1"/>
</dbReference>
<evidence type="ECO:0000256" key="3">
    <source>
        <dbReference type="SAM" id="MobiDB-lite"/>
    </source>
</evidence>
<dbReference type="Gene3D" id="2.40.420.20">
    <property type="match status" value="1"/>
</dbReference>
<accession>A0A081FYZ0</accession>
<gene>
    <name evidence="9" type="ORF">ADIMK_2047</name>
</gene>
<dbReference type="Gene3D" id="2.40.50.320">
    <property type="entry name" value="Copper binding periplasmic protein CusF"/>
    <property type="match status" value="1"/>
</dbReference>
<dbReference type="InterPro" id="IPR006143">
    <property type="entry name" value="RND_pump_MFP"/>
</dbReference>
<dbReference type="PANTHER" id="PTHR30097:SF15">
    <property type="entry name" value="CATION EFFLUX SYSTEM PROTEIN CUSB"/>
    <property type="match status" value="1"/>
</dbReference>
<dbReference type="Pfam" id="PF25869">
    <property type="entry name" value="3HB_CusB"/>
    <property type="match status" value="1"/>
</dbReference>
<reference evidence="9 10" key="1">
    <citation type="submission" date="2014-04" db="EMBL/GenBank/DDBJ databases">
        <title>Marinobacterium kochiensis sp. nov., isolated from sediment sample collected from Kochi backwaters in Kerala, India.</title>
        <authorList>
            <person name="Singh A."/>
            <person name="Pinnaka A.K."/>
        </authorList>
    </citation>
    <scope>NUCLEOTIDE SEQUENCE [LARGE SCALE GENOMIC DNA]</scope>
    <source>
        <strain evidence="9 10">AK27</strain>
    </source>
</reference>
<dbReference type="PANTHER" id="PTHR30097">
    <property type="entry name" value="CATION EFFLUX SYSTEM PROTEIN CUSB"/>
    <property type="match status" value="1"/>
</dbReference>
<keyword evidence="2" id="KW-0813">Transport</keyword>
<dbReference type="GO" id="GO:0016020">
    <property type="term" value="C:membrane"/>
    <property type="evidence" value="ECO:0007669"/>
    <property type="project" value="InterPro"/>
</dbReference>
<dbReference type="eggNOG" id="COG5569">
    <property type="taxonomic scope" value="Bacteria"/>
</dbReference>
<keyword evidence="10" id="KW-1185">Reference proteome</keyword>
<dbReference type="GO" id="GO:0015679">
    <property type="term" value="P:plasma membrane copper ion transport"/>
    <property type="evidence" value="ECO:0007669"/>
    <property type="project" value="TreeGrafter"/>
</dbReference>
<evidence type="ECO:0000259" key="6">
    <source>
        <dbReference type="Pfam" id="PF25919"/>
    </source>
</evidence>
<dbReference type="InterPro" id="IPR045800">
    <property type="entry name" value="HMBD"/>
</dbReference>
<dbReference type="STRING" id="1232683.ADIMK_2047"/>
<comment type="similarity">
    <text evidence="1">Belongs to the membrane fusion protein (MFP) (TC 8.A.1) family.</text>
</comment>
<feature type="domain" description="CusB-like three alpha-helical bundle" evidence="5">
    <location>
        <begin position="161"/>
        <end position="207"/>
    </location>
</feature>
<dbReference type="eggNOG" id="COG0845">
    <property type="taxonomic scope" value="Bacteria"/>
</dbReference>
<feature type="domain" description="CusB-like barrel-sandwich hybrid" evidence="6">
    <location>
        <begin position="125"/>
        <end position="241"/>
    </location>
</feature>
<evidence type="ECO:0000313" key="9">
    <source>
        <dbReference type="EMBL" id="KEA63745.1"/>
    </source>
</evidence>
<evidence type="ECO:0000256" key="2">
    <source>
        <dbReference type="ARBA" id="ARBA00022448"/>
    </source>
</evidence>
<name>A0A081FYZ0_9GAMM</name>
<evidence type="ECO:0000259" key="5">
    <source>
        <dbReference type="Pfam" id="PF25869"/>
    </source>
</evidence>
<evidence type="ECO:0000256" key="1">
    <source>
        <dbReference type="ARBA" id="ARBA00009477"/>
    </source>
</evidence>
<evidence type="ECO:0000259" key="4">
    <source>
        <dbReference type="Pfam" id="PF19335"/>
    </source>
</evidence>
<dbReference type="FunFam" id="2.40.30.170:FF:000010">
    <property type="entry name" value="Efflux RND transporter periplasmic adaptor subunit"/>
    <property type="match status" value="1"/>
</dbReference>
<dbReference type="Pfam" id="PF25975">
    <property type="entry name" value="CzcB_C"/>
    <property type="match status" value="1"/>
</dbReference>
<feature type="domain" description="CzcB-like C-terminal circularly permuted SH3-like" evidence="8">
    <location>
        <begin position="330"/>
        <end position="389"/>
    </location>
</feature>
<feature type="domain" description="Heavy metal binding" evidence="4">
    <location>
        <begin position="44"/>
        <end position="70"/>
    </location>
</feature>
<dbReference type="Pfam" id="PF25954">
    <property type="entry name" value="Beta-barrel_RND_2"/>
    <property type="match status" value="1"/>
</dbReference>